<dbReference type="Pfam" id="PF08681">
    <property type="entry name" value="TacA1"/>
    <property type="match status" value="1"/>
</dbReference>
<evidence type="ECO:0000256" key="2">
    <source>
        <dbReference type="ARBA" id="ARBA00049988"/>
    </source>
</evidence>
<name>W0SF72_9PROT</name>
<protein>
    <recommendedName>
        <fullName evidence="5">DUF1778 domain-containing protein</fullName>
    </recommendedName>
</protein>
<accession>W0SF72</accession>
<dbReference type="PANTHER" id="PTHR35401">
    <property type="entry name" value="COPG FAMILY HELIX-TURN-HELIX PROTEIN-RELATED-RELATED"/>
    <property type="match status" value="1"/>
</dbReference>
<comment type="similarity">
    <text evidence="2">Belongs to the TacA antitoxin family.</text>
</comment>
<dbReference type="Proteomes" id="UP000031637">
    <property type="component" value="Chromosome"/>
</dbReference>
<evidence type="ECO:0000313" key="3">
    <source>
        <dbReference type="EMBL" id="BAO29612.1"/>
    </source>
</evidence>
<dbReference type="RefSeq" id="WP_041102042.1">
    <property type="nucleotide sequence ID" value="NZ_AP012547.1"/>
</dbReference>
<dbReference type="PANTHER" id="PTHR35401:SF2">
    <property type="entry name" value="ABC-TYPE TRANSPORT SYSTEM"/>
    <property type="match status" value="1"/>
</dbReference>
<dbReference type="EMBL" id="AP012547">
    <property type="protein sequence ID" value="BAO29612.1"/>
    <property type="molecule type" value="Genomic_DNA"/>
</dbReference>
<sequence>MPTAVQAHERIDLRTSPEIKELIVRAASTAGMSVSAFLLGTAQERARQILADQEMMTLTSRDWNAFAKALDNADKSRPKLSAAMKRHRDWQQDKA</sequence>
<dbReference type="STRING" id="1223802.SUTH_01820"/>
<dbReference type="HOGENOM" id="CLU_152494_3_4_4"/>
<dbReference type="InterPro" id="IPR010985">
    <property type="entry name" value="Ribbon_hlx_hlx"/>
</dbReference>
<evidence type="ECO:0000313" key="4">
    <source>
        <dbReference type="Proteomes" id="UP000031637"/>
    </source>
</evidence>
<dbReference type="SUPFAM" id="SSF47598">
    <property type="entry name" value="Ribbon-helix-helix"/>
    <property type="match status" value="1"/>
</dbReference>
<evidence type="ECO:0008006" key="5">
    <source>
        <dbReference type="Google" id="ProtNLM"/>
    </source>
</evidence>
<dbReference type="Gene3D" id="1.20.5.780">
    <property type="entry name" value="Single helix bin"/>
    <property type="match status" value="1"/>
</dbReference>
<dbReference type="GO" id="GO:0006355">
    <property type="term" value="P:regulation of DNA-templated transcription"/>
    <property type="evidence" value="ECO:0007669"/>
    <property type="project" value="InterPro"/>
</dbReference>
<gene>
    <name evidence="3" type="ORF">SUTH_01820</name>
</gene>
<keyword evidence="1" id="KW-1277">Toxin-antitoxin system</keyword>
<dbReference type="AlphaFoldDB" id="W0SF72"/>
<dbReference type="KEGG" id="shd:SUTH_01820"/>
<organism evidence="3 4">
    <name type="scientific">Sulfuritalea hydrogenivorans sk43H</name>
    <dbReference type="NCBI Taxonomy" id="1223802"/>
    <lineage>
        <taxon>Bacteria</taxon>
        <taxon>Pseudomonadati</taxon>
        <taxon>Pseudomonadota</taxon>
        <taxon>Betaproteobacteria</taxon>
        <taxon>Nitrosomonadales</taxon>
        <taxon>Sterolibacteriaceae</taxon>
        <taxon>Sulfuritalea</taxon>
    </lineage>
</organism>
<dbReference type="InterPro" id="IPR014795">
    <property type="entry name" value="TacA_1-like"/>
</dbReference>
<evidence type="ECO:0000256" key="1">
    <source>
        <dbReference type="ARBA" id="ARBA00022649"/>
    </source>
</evidence>
<reference evidence="3 4" key="1">
    <citation type="journal article" date="2014" name="Syst. Appl. Microbiol.">
        <title>Complete genomes of freshwater sulfur oxidizers Sulfuricella denitrificans skB26 and Sulfuritalea hydrogenivorans sk43H: genetic insights into the sulfur oxidation pathway of betaproteobacteria.</title>
        <authorList>
            <person name="Watanabe T."/>
            <person name="Kojima H."/>
            <person name="Fukui M."/>
        </authorList>
    </citation>
    <scope>NUCLEOTIDE SEQUENCE [LARGE SCALE GENOMIC DNA]</scope>
    <source>
        <strain evidence="3">DSM22779</strain>
    </source>
</reference>
<keyword evidence="4" id="KW-1185">Reference proteome</keyword>
<proteinExistence type="inferred from homology"/>